<keyword evidence="2" id="KW-0812">Transmembrane</keyword>
<feature type="non-terminal residue" evidence="3">
    <location>
        <position position="121"/>
    </location>
</feature>
<dbReference type="CDD" id="cd00033">
    <property type="entry name" value="CCP"/>
    <property type="match status" value="1"/>
</dbReference>
<keyword evidence="1" id="KW-1015">Disulfide bond</keyword>
<keyword evidence="2" id="KW-1133">Transmembrane helix</keyword>
<reference evidence="3" key="1">
    <citation type="submission" date="2022-11" db="EMBL/GenBank/DDBJ databases">
        <title>Centuries of genome instability and evolution in soft-shell clam transmissible cancer (bioRxiv).</title>
        <authorList>
            <person name="Hart S.F.M."/>
            <person name="Yonemitsu M.A."/>
            <person name="Giersch R.M."/>
            <person name="Beal B.F."/>
            <person name="Arriagada G."/>
            <person name="Davis B.W."/>
            <person name="Ostrander E.A."/>
            <person name="Goff S.P."/>
            <person name="Metzger M.J."/>
        </authorList>
    </citation>
    <scope>NUCLEOTIDE SEQUENCE</scope>
    <source>
        <strain evidence="3">MELC-2E11</strain>
        <tissue evidence="3">Siphon/mantle</tissue>
    </source>
</reference>
<keyword evidence="4" id="KW-1185">Reference proteome</keyword>
<sequence length="121" mass="13305">MEKAKSIFECPDIEEIWREQIVFNETIDSDYEFMLSRSENGPYLHVMCPKGSHVIGPSVITCLNGGIWSEITKPTCSYSSLIGIPDSDLLLIGVFASCSLILVLGLAAIVAHIVCVKCRPE</sequence>
<evidence type="ECO:0000256" key="2">
    <source>
        <dbReference type="SAM" id="Phobius"/>
    </source>
</evidence>
<organism evidence="3 4">
    <name type="scientific">Mya arenaria</name>
    <name type="common">Soft-shell clam</name>
    <dbReference type="NCBI Taxonomy" id="6604"/>
    <lineage>
        <taxon>Eukaryota</taxon>
        <taxon>Metazoa</taxon>
        <taxon>Spiralia</taxon>
        <taxon>Lophotrochozoa</taxon>
        <taxon>Mollusca</taxon>
        <taxon>Bivalvia</taxon>
        <taxon>Autobranchia</taxon>
        <taxon>Heteroconchia</taxon>
        <taxon>Euheterodonta</taxon>
        <taxon>Imparidentia</taxon>
        <taxon>Neoheterodontei</taxon>
        <taxon>Myida</taxon>
        <taxon>Myoidea</taxon>
        <taxon>Myidae</taxon>
        <taxon>Mya</taxon>
    </lineage>
</organism>
<evidence type="ECO:0008006" key="5">
    <source>
        <dbReference type="Google" id="ProtNLM"/>
    </source>
</evidence>
<protein>
    <recommendedName>
        <fullName evidence="5">Sushi domain-containing protein</fullName>
    </recommendedName>
</protein>
<evidence type="ECO:0000256" key="1">
    <source>
        <dbReference type="ARBA" id="ARBA00023157"/>
    </source>
</evidence>
<evidence type="ECO:0000313" key="3">
    <source>
        <dbReference type="EMBL" id="WAR29547.1"/>
    </source>
</evidence>
<evidence type="ECO:0000313" key="4">
    <source>
        <dbReference type="Proteomes" id="UP001164746"/>
    </source>
</evidence>
<dbReference type="Proteomes" id="UP001164746">
    <property type="component" value="Chromosome 16"/>
</dbReference>
<dbReference type="SUPFAM" id="SSF57535">
    <property type="entry name" value="Complement control module/SCR domain"/>
    <property type="match status" value="1"/>
</dbReference>
<keyword evidence="2" id="KW-0472">Membrane</keyword>
<dbReference type="Gene3D" id="2.10.70.10">
    <property type="entry name" value="Complement Module, domain 1"/>
    <property type="match status" value="1"/>
</dbReference>
<feature type="transmembrane region" description="Helical" evidence="2">
    <location>
        <begin position="89"/>
        <end position="116"/>
    </location>
</feature>
<proteinExistence type="predicted"/>
<dbReference type="EMBL" id="CP111027">
    <property type="protein sequence ID" value="WAR29547.1"/>
    <property type="molecule type" value="Genomic_DNA"/>
</dbReference>
<gene>
    <name evidence="3" type="ORF">MAR_003115</name>
</gene>
<dbReference type="InterPro" id="IPR035976">
    <property type="entry name" value="Sushi/SCR/CCP_sf"/>
</dbReference>
<accession>A0ABY7G877</accession>
<name>A0ABY7G877_MYAAR</name>
<dbReference type="InterPro" id="IPR000436">
    <property type="entry name" value="Sushi_SCR_CCP_dom"/>
</dbReference>